<dbReference type="GO" id="GO:0051301">
    <property type="term" value="P:cell division"/>
    <property type="evidence" value="ECO:0007669"/>
    <property type="project" value="UniProtKB-KW"/>
</dbReference>
<accession>A0A381TE07</accession>
<dbReference type="PANTHER" id="PTHR43783">
    <property type="entry name" value="UDP-N-ACETYLGLUCOSAMINE 1-CARBOXYVINYLTRANSFERASE"/>
    <property type="match status" value="1"/>
</dbReference>
<dbReference type="HAMAP" id="MF_00111">
    <property type="entry name" value="MurA"/>
    <property type="match status" value="1"/>
</dbReference>
<evidence type="ECO:0000256" key="15">
    <source>
        <dbReference type="ARBA" id="ARBA00047527"/>
    </source>
</evidence>
<evidence type="ECO:0000256" key="10">
    <source>
        <dbReference type="ARBA" id="ARBA00038367"/>
    </source>
</evidence>
<dbReference type="NCBIfam" id="NF006873">
    <property type="entry name" value="PRK09369.1"/>
    <property type="match status" value="1"/>
</dbReference>
<feature type="domain" description="Enolpyruvate transferase" evidence="16">
    <location>
        <begin position="7"/>
        <end position="403"/>
    </location>
</feature>
<reference evidence="17" key="1">
    <citation type="submission" date="2018-05" db="EMBL/GenBank/DDBJ databases">
        <authorList>
            <person name="Lanie J.A."/>
            <person name="Ng W.-L."/>
            <person name="Kazmierczak K.M."/>
            <person name="Andrzejewski T.M."/>
            <person name="Davidsen T.M."/>
            <person name="Wayne K.J."/>
            <person name="Tettelin H."/>
            <person name="Glass J.I."/>
            <person name="Rusch D."/>
            <person name="Podicherti R."/>
            <person name="Tsui H.-C.T."/>
            <person name="Winkler M.E."/>
        </authorList>
    </citation>
    <scope>NUCLEOTIDE SEQUENCE</scope>
</reference>
<dbReference type="GO" id="GO:0071555">
    <property type="term" value="P:cell wall organization"/>
    <property type="evidence" value="ECO:0007669"/>
    <property type="project" value="UniProtKB-KW"/>
</dbReference>
<dbReference type="InterPro" id="IPR013792">
    <property type="entry name" value="RNA3'P_cycl/enolpyr_Trfase_a/b"/>
</dbReference>
<dbReference type="SUPFAM" id="SSF55205">
    <property type="entry name" value="EPT/RTPC-like"/>
    <property type="match status" value="1"/>
</dbReference>
<evidence type="ECO:0000256" key="8">
    <source>
        <dbReference type="ARBA" id="ARBA00023306"/>
    </source>
</evidence>
<dbReference type="GO" id="GO:0009252">
    <property type="term" value="P:peptidoglycan biosynthetic process"/>
    <property type="evidence" value="ECO:0007669"/>
    <property type="project" value="UniProtKB-KW"/>
</dbReference>
<evidence type="ECO:0000256" key="14">
    <source>
        <dbReference type="ARBA" id="ARBA00042842"/>
    </source>
</evidence>
<dbReference type="InterPro" id="IPR005750">
    <property type="entry name" value="UDP_GlcNAc_COvinyl_MurA"/>
</dbReference>
<dbReference type="CDD" id="cd01555">
    <property type="entry name" value="UdpNAET"/>
    <property type="match status" value="1"/>
</dbReference>
<dbReference type="NCBIfam" id="TIGR01072">
    <property type="entry name" value="murA"/>
    <property type="match status" value="1"/>
</dbReference>
<gene>
    <name evidence="17" type="ORF">METZ01_LOCUS67209</name>
</gene>
<evidence type="ECO:0000313" key="17">
    <source>
        <dbReference type="EMBL" id="SVA14355.1"/>
    </source>
</evidence>
<proteinExistence type="inferred from homology"/>
<evidence type="ECO:0000256" key="1">
    <source>
        <dbReference type="ARBA" id="ARBA00004496"/>
    </source>
</evidence>
<keyword evidence="3" id="KW-0963">Cytoplasm</keyword>
<evidence type="ECO:0000256" key="5">
    <source>
        <dbReference type="ARBA" id="ARBA00022679"/>
    </source>
</evidence>
<dbReference type="Pfam" id="PF00275">
    <property type="entry name" value="EPSP_synthase"/>
    <property type="match status" value="1"/>
</dbReference>
<dbReference type="InterPro" id="IPR001986">
    <property type="entry name" value="Enolpyruvate_Tfrase_dom"/>
</dbReference>
<keyword evidence="5" id="KW-0808">Transferase</keyword>
<keyword evidence="4" id="KW-0132">Cell division</keyword>
<name>A0A381TE07_9ZZZZ</name>
<keyword evidence="9" id="KW-0961">Cell wall biogenesis/degradation</keyword>
<keyword evidence="6" id="KW-0133">Cell shape</keyword>
<sequence>MDRIIIHGNKPLKGAVKISGAKNAVLPVMAATLLAPGEFTIHKVPDLRDTRTMMKLLNIIGAATTFDNGKLTINSSTANNPEAPYDLVKTMRASFYVLGPLISRFGRVNVSLPGGCAWGPRPVDYHLKGLEQLGAKLNLESGNILAEAEELVGTDIYFEFPSVGATGNLAMAAIKAKGITKLYNCAKEPEIAQLCEFLNSMGANIKGVGTDTLIIEGVNELRPADIEIIPDRIEAGTFLIAGALLGEIKVEDVIPEHLENVINKLRDTDCEIKATKDTVSVIPPDNIKPVDMTTGVFPGFPTDLQAQWVALMSLANGSSVVKDTVYHDRFSHIPELARLGANIRVESNTAFISGEKALVAAPVMSTDIRASASLIIAALAAKGKTEISRVYHIDRGYENIEQKFKRLGADIYRKSG</sequence>
<dbReference type="Gene3D" id="3.65.10.10">
    <property type="entry name" value="Enolpyruvate transferase domain"/>
    <property type="match status" value="2"/>
</dbReference>
<comment type="catalytic activity">
    <reaction evidence="15">
        <text>phosphoenolpyruvate + UDP-N-acetyl-alpha-D-glucosamine = UDP-N-acetyl-3-O-(1-carboxyvinyl)-alpha-D-glucosamine + phosphate</text>
        <dbReference type="Rhea" id="RHEA:18681"/>
        <dbReference type="ChEBI" id="CHEBI:43474"/>
        <dbReference type="ChEBI" id="CHEBI:57705"/>
        <dbReference type="ChEBI" id="CHEBI:58702"/>
        <dbReference type="ChEBI" id="CHEBI:68483"/>
        <dbReference type="EC" id="2.5.1.7"/>
    </reaction>
</comment>
<comment type="similarity">
    <text evidence="10">Belongs to the EPSP synthase family. MurA subfamily.</text>
</comment>
<protein>
    <recommendedName>
        <fullName evidence="12">UDP-N-acetylglucosamine 1-carboxyvinyltransferase</fullName>
        <ecNumber evidence="11">2.5.1.7</ecNumber>
    </recommendedName>
    <alternativeName>
        <fullName evidence="13">Enoylpyruvate transferase</fullName>
    </alternativeName>
    <alternativeName>
        <fullName evidence="14">UDP-N-acetylglucosamine enolpyruvyl transferase</fullName>
    </alternativeName>
</protein>
<evidence type="ECO:0000259" key="16">
    <source>
        <dbReference type="Pfam" id="PF00275"/>
    </source>
</evidence>
<evidence type="ECO:0000256" key="13">
    <source>
        <dbReference type="ARBA" id="ARBA00042443"/>
    </source>
</evidence>
<evidence type="ECO:0000256" key="3">
    <source>
        <dbReference type="ARBA" id="ARBA00022490"/>
    </source>
</evidence>
<dbReference type="AlphaFoldDB" id="A0A381TE07"/>
<comment type="pathway">
    <text evidence="2">Cell wall biogenesis; peptidoglycan biosynthesis.</text>
</comment>
<dbReference type="InterPro" id="IPR050068">
    <property type="entry name" value="MurA_subfamily"/>
</dbReference>
<keyword evidence="7" id="KW-0573">Peptidoglycan synthesis</keyword>
<evidence type="ECO:0000256" key="11">
    <source>
        <dbReference type="ARBA" id="ARBA00039108"/>
    </source>
</evidence>
<dbReference type="GO" id="GO:0005737">
    <property type="term" value="C:cytoplasm"/>
    <property type="evidence" value="ECO:0007669"/>
    <property type="project" value="UniProtKB-SubCell"/>
</dbReference>
<evidence type="ECO:0000256" key="7">
    <source>
        <dbReference type="ARBA" id="ARBA00022984"/>
    </source>
</evidence>
<dbReference type="EMBL" id="UINC01004441">
    <property type="protein sequence ID" value="SVA14355.1"/>
    <property type="molecule type" value="Genomic_DNA"/>
</dbReference>
<organism evidence="17">
    <name type="scientific">marine metagenome</name>
    <dbReference type="NCBI Taxonomy" id="408172"/>
    <lineage>
        <taxon>unclassified sequences</taxon>
        <taxon>metagenomes</taxon>
        <taxon>ecological metagenomes</taxon>
    </lineage>
</organism>
<keyword evidence="8" id="KW-0131">Cell cycle</keyword>
<dbReference type="FunFam" id="3.65.10.10:FF:000001">
    <property type="entry name" value="UDP-N-acetylglucosamine 1-carboxyvinyltransferase"/>
    <property type="match status" value="1"/>
</dbReference>
<dbReference type="InterPro" id="IPR036968">
    <property type="entry name" value="Enolpyruvate_Tfrase_sf"/>
</dbReference>
<evidence type="ECO:0000256" key="4">
    <source>
        <dbReference type="ARBA" id="ARBA00022618"/>
    </source>
</evidence>
<dbReference type="EC" id="2.5.1.7" evidence="11"/>
<dbReference type="GO" id="GO:0008360">
    <property type="term" value="P:regulation of cell shape"/>
    <property type="evidence" value="ECO:0007669"/>
    <property type="project" value="UniProtKB-KW"/>
</dbReference>
<dbReference type="PANTHER" id="PTHR43783:SF1">
    <property type="entry name" value="UDP-N-ACETYLGLUCOSAMINE 1-CARBOXYVINYLTRANSFERASE"/>
    <property type="match status" value="1"/>
</dbReference>
<evidence type="ECO:0000256" key="2">
    <source>
        <dbReference type="ARBA" id="ARBA00004752"/>
    </source>
</evidence>
<comment type="subcellular location">
    <subcellularLocation>
        <location evidence="1">Cytoplasm</location>
    </subcellularLocation>
</comment>
<evidence type="ECO:0000256" key="12">
    <source>
        <dbReference type="ARBA" id="ARBA00039754"/>
    </source>
</evidence>
<dbReference type="GO" id="GO:0008760">
    <property type="term" value="F:UDP-N-acetylglucosamine 1-carboxyvinyltransferase activity"/>
    <property type="evidence" value="ECO:0007669"/>
    <property type="project" value="UniProtKB-EC"/>
</dbReference>
<evidence type="ECO:0000256" key="9">
    <source>
        <dbReference type="ARBA" id="ARBA00023316"/>
    </source>
</evidence>
<dbReference type="GO" id="GO:0019277">
    <property type="term" value="P:UDP-N-acetylgalactosamine biosynthetic process"/>
    <property type="evidence" value="ECO:0007669"/>
    <property type="project" value="InterPro"/>
</dbReference>
<evidence type="ECO:0000256" key="6">
    <source>
        <dbReference type="ARBA" id="ARBA00022960"/>
    </source>
</evidence>